<comment type="caution">
    <text evidence="2">The sequence shown here is derived from an EMBL/GenBank/DDBJ whole genome shotgun (WGS) entry which is preliminary data.</text>
</comment>
<protein>
    <submittedName>
        <fullName evidence="2">Uncharacterized protein</fullName>
    </submittedName>
</protein>
<dbReference type="AlphaFoldDB" id="A0A430M1H9"/>
<proteinExistence type="predicted"/>
<evidence type="ECO:0000313" key="3">
    <source>
        <dbReference type="Proteomes" id="UP000287124"/>
    </source>
</evidence>
<evidence type="ECO:0000313" key="2">
    <source>
        <dbReference type="EMBL" id="RTE81731.1"/>
    </source>
</evidence>
<feature type="region of interest" description="Disordered" evidence="1">
    <location>
        <begin position="145"/>
        <end position="164"/>
    </location>
</feature>
<evidence type="ECO:0000256" key="1">
    <source>
        <dbReference type="SAM" id="MobiDB-lite"/>
    </source>
</evidence>
<reference evidence="2 3" key="1">
    <citation type="submission" date="2017-06" db="EMBL/GenBank/DDBJ databases">
        <title>Comparative genomic analysis of Ambrosia Fusariam Clade fungi.</title>
        <authorList>
            <person name="Stajich J.E."/>
            <person name="Carrillo J."/>
            <person name="Kijimoto T."/>
            <person name="Eskalen A."/>
            <person name="O'Donnell K."/>
            <person name="Kasson M."/>
        </authorList>
    </citation>
    <scope>NUCLEOTIDE SEQUENCE [LARGE SCALE GENOMIC DNA]</scope>
    <source>
        <strain evidence="2 3">UCR1854</strain>
    </source>
</reference>
<name>A0A430M1H9_9HYPO</name>
<organism evidence="2 3">
    <name type="scientific">Fusarium euwallaceae</name>
    <dbReference type="NCBI Taxonomy" id="1147111"/>
    <lineage>
        <taxon>Eukaryota</taxon>
        <taxon>Fungi</taxon>
        <taxon>Dikarya</taxon>
        <taxon>Ascomycota</taxon>
        <taxon>Pezizomycotina</taxon>
        <taxon>Sordariomycetes</taxon>
        <taxon>Hypocreomycetidae</taxon>
        <taxon>Hypocreales</taxon>
        <taxon>Nectriaceae</taxon>
        <taxon>Fusarium</taxon>
        <taxon>Fusarium solani species complex</taxon>
    </lineage>
</organism>
<gene>
    <name evidence="2" type="ORF">BHE90_003735</name>
</gene>
<keyword evidence="3" id="KW-1185">Reference proteome</keyword>
<accession>A0A430M1H9</accession>
<sequence length="294" mass="32947">MPPLQTEAQLQRWRNLEIAKRQATVLVSIMATIFVLCPECLRVYRNLCILPALAWLTGLVFDLIGSLSNTWDNAPAVLRYFIPDLNIPITAPFDQIRTSVGPLLSKASTEAKLIAQEARIRIMAFKRVVFLVLANWFLRQLGQGPVGEDSSGRPEDGTPGPAPISDKWYGILVMTPPVHDYGFLPTGLNAREQPYPIQWDSHETSSMPSVSPPSDFRVHLSFCLVPKAVWESQDTTLAGKLMAGLYWDMRGEDFGDDGEIWAQERVRRITGIEILGLVDEEQDPNSCHACEYYS</sequence>
<dbReference type="EMBL" id="MIKF01000036">
    <property type="protein sequence ID" value="RTE81731.1"/>
    <property type="molecule type" value="Genomic_DNA"/>
</dbReference>
<dbReference type="Proteomes" id="UP000287124">
    <property type="component" value="Unassembled WGS sequence"/>
</dbReference>